<evidence type="ECO:0000313" key="1">
    <source>
        <dbReference type="EMBL" id="PXF62059.1"/>
    </source>
</evidence>
<proteinExistence type="predicted"/>
<accession>A0AC61L6K5</accession>
<gene>
    <name evidence="1" type="ORF">C4B59_00105</name>
</gene>
<protein>
    <submittedName>
        <fullName evidence="1">H4MPT-linked C1 transfer pathway protein</fullName>
    </submittedName>
</protein>
<reference evidence="1" key="1">
    <citation type="submission" date="2018-01" db="EMBL/GenBank/DDBJ databases">
        <authorList>
            <person name="Krukenberg V."/>
        </authorList>
    </citation>
    <scope>NUCLEOTIDE SEQUENCE</scope>
    <source>
        <strain evidence="1">E20ANME2</strain>
    </source>
</reference>
<name>A0AC61L6K5_9EURY</name>
<sequence>MTTIGIDIGGANTKVASADGSIAEIHYLPMWKDAALPDLLSAIADQLTPEKVGVVMTGELADCFESKRQGIAFISDATLHAFPKSEIYYLNNKCEFTGGDDSRLAAANWAASAGLIARDTNSNCVFVDVGSTTTDIIPIAGGAARAGGTDFERLKRGELLYSGVLRTNLAALLDRVVLDGAGCRVSSELFAITADAYLVLGRIGEADYTCETPDHAGTTVADSIRRLARIVCADPDEIVGSGHGVRTIAEQVQERQVQELSGALDDMLTRHGLNRVVGTGLGEFLIRDAVGRLDGVECSFVSGMYGEDVSKVFPAYAVARLVEFG</sequence>
<comment type="caution">
    <text evidence="1">The sequence shown here is derived from an EMBL/GenBank/DDBJ whole genome shotgun (WGS) entry which is preliminary data.</text>
</comment>
<dbReference type="EMBL" id="PQXF01000001">
    <property type="protein sequence ID" value="PXF62059.1"/>
    <property type="molecule type" value="Genomic_DNA"/>
</dbReference>
<dbReference type="Proteomes" id="UP000248329">
    <property type="component" value="Unassembled WGS sequence"/>
</dbReference>
<evidence type="ECO:0000313" key="2">
    <source>
        <dbReference type="Proteomes" id="UP000248329"/>
    </source>
</evidence>
<organism evidence="1 2">
    <name type="scientific">Candidatus Methanogaster sp</name>
    <dbReference type="NCBI Taxonomy" id="3386292"/>
    <lineage>
        <taxon>Archaea</taxon>
        <taxon>Methanobacteriati</taxon>
        <taxon>Methanobacteriota</taxon>
        <taxon>Stenosarchaea group</taxon>
        <taxon>Methanomicrobia</taxon>
        <taxon>Methanosarcinales</taxon>
        <taxon>ANME-2 cluster</taxon>
        <taxon>Candidatus Methanogasteraceae</taxon>
        <taxon>Candidatus Methanogaster</taxon>
    </lineage>
</organism>